<dbReference type="Proteomes" id="UP001239169">
    <property type="component" value="Chromosome"/>
</dbReference>
<evidence type="ECO:0008006" key="3">
    <source>
        <dbReference type="Google" id="ProtNLM"/>
    </source>
</evidence>
<dbReference type="EMBL" id="CP124685">
    <property type="protein sequence ID" value="WGX74889.1"/>
    <property type="molecule type" value="Genomic_DNA"/>
</dbReference>
<evidence type="ECO:0000313" key="2">
    <source>
        <dbReference type="Proteomes" id="UP001239169"/>
    </source>
</evidence>
<keyword evidence="2" id="KW-1185">Reference proteome</keyword>
<organism evidence="1 2">
    <name type="scientific">Paraclostridium bifermentans</name>
    <name type="common">Clostridium bifermentans</name>
    <dbReference type="NCBI Taxonomy" id="1490"/>
    <lineage>
        <taxon>Bacteria</taxon>
        <taxon>Bacillati</taxon>
        <taxon>Bacillota</taxon>
        <taxon>Clostridia</taxon>
        <taxon>Peptostreptococcales</taxon>
        <taxon>Peptostreptococcaceae</taxon>
        <taxon>Paraclostridium</taxon>
    </lineage>
</organism>
<sequence>MSSFKLDIDPIVKGLINQDIKARASLGLLGDSIAKDMEAYAKTNRPWNDISGDARDRLFGESENLGTKVRCSISHGVDYGVYLEMCNEGKYKILKPTIDAIGPKAIKGLDKIFK</sequence>
<name>A0ABY8R014_PARBF</name>
<evidence type="ECO:0000313" key="1">
    <source>
        <dbReference type="EMBL" id="WGX74889.1"/>
    </source>
</evidence>
<protein>
    <recommendedName>
        <fullName evidence="3">HK97 gp10 family phage protein</fullName>
    </recommendedName>
</protein>
<dbReference type="RefSeq" id="WP_142731124.1">
    <property type="nucleotide sequence ID" value="NZ_QZNC01000025.1"/>
</dbReference>
<reference evidence="1 2" key="1">
    <citation type="submission" date="2023-04" db="EMBL/GenBank/DDBJ databases">
        <title>Bacteria Genome Submission.</title>
        <authorList>
            <person name="Isaac P."/>
        </authorList>
    </citation>
    <scope>NUCLEOTIDE SEQUENCE [LARGE SCALE GENOMIC DNA]</scope>
    <source>
        <strain evidence="1 2">SampleS7P1</strain>
    </source>
</reference>
<proteinExistence type="predicted"/>
<accession>A0ABY8R014</accession>
<gene>
    <name evidence="1" type="ORF">QJS64_12215</name>
</gene>